<dbReference type="GO" id="GO:0030170">
    <property type="term" value="F:pyridoxal phosphate binding"/>
    <property type="evidence" value="ECO:0007669"/>
    <property type="project" value="InterPro"/>
</dbReference>
<protein>
    <submittedName>
        <fullName evidence="6">Histidinol phosphate aminotransferase</fullName>
    </submittedName>
</protein>
<evidence type="ECO:0000256" key="4">
    <source>
        <dbReference type="ARBA" id="ARBA00022898"/>
    </source>
</evidence>
<dbReference type="AlphaFoldDB" id="A0A288Q6G8"/>
<dbReference type="GeneID" id="94546180"/>
<keyword evidence="4" id="KW-0663">Pyridoxal phosphate</keyword>
<dbReference type="RefSeq" id="WP_070230233.1">
    <property type="nucleotide sequence ID" value="NZ_BJYO01000002.1"/>
</dbReference>
<dbReference type="PANTHER" id="PTHR42885:SF2">
    <property type="entry name" value="HISTIDINOL-PHOSPHATE AMINOTRANSFERASE"/>
    <property type="match status" value="1"/>
</dbReference>
<proteinExistence type="predicted"/>
<name>A0A288Q6G8_9LACO</name>
<keyword evidence="2 6" id="KW-0032">Aminotransferase</keyword>
<evidence type="ECO:0000256" key="1">
    <source>
        <dbReference type="ARBA" id="ARBA00001933"/>
    </source>
</evidence>
<dbReference type="CDD" id="cd00609">
    <property type="entry name" value="AAT_like"/>
    <property type="match status" value="1"/>
</dbReference>
<comment type="cofactor">
    <cofactor evidence="1">
        <name>pyridoxal 5'-phosphate</name>
        <dbReference type="ChEBI" id="CHEBI:597326"/>
    </cofactor>
</comment>
<dbReference type="Pfam" id="PF00155">
    <property type="entry name" value="Aminotran_1_2"/>
    <property type="match status" value="1"/>
</dbReference>
<feature type="domain" description="Aminotransferase class I/classII large" evidence="5">
    <location>
        <begin position="44"/>
        <end position="327"/>
    </location>
</feature>
<dbReference type="InterPro" id="IPR015422">
    <property type="entry name" value="PyrdxlP-dep_Trfase_small"/>
</dbReference>
<sequence length="331" mass="36365">MREDLKNLPVYAAPTQTDLVVLANNENAYVDWRDLLSIDTHRIDFNHYGKSTHDALRAKYAAYVGLQVANVLPGPGSEALIPLLINALSTESVLFFSRDFFRYYEIAKVLQRKVLTSDVALGITGLIATAQATQPEIIMLSNPNNPLSIEFTRADLIRLLDETTAYVVIDEAYAEYGQVSVVDLVDTYPKLIVLRTLSKAWGLANLRVGFLLANSELRAYLEAVQGAFVLSDVNADLATQALSYDALVVEKINALKATRADFIAYLASKGISVNQSASSFVYVNISGSDRIQQELLAVGIQVNTYADQGLRITIGTPAQMTQLQQALEQII</sequence>
<dbReference type="KEGG" id="wso:WSWS_00988"/>
<evidence type="ECO:0000256" key="2">
    <source>
        <dbReference type="ARBA" id="ARBA00022576"/>
    </source>
</evidence>
<evidence type="ECO:0000313" key="7">
    <source>
        <dbReference type="Proteomes" id="UP000254912"/>
    </source>
</evidence>
<evidence type="ECO:0000256" key="3">
    <source>
        <dbReference type="ARBA" id="ARBA00022679"/>
    </source>
</evidence>
<accession>A0A288Q6G8</accession>
<keyword evidence="7" id="KW-1185">Reference proteome</keyword>
<dbReference type="Gene3D" id="3.90.1150.10">
    <property type="entry name" value="Aspartate Aminotransferase, domain 1"/>
    <property type="match status" value="1"/>
</dbReference>
<dbReference type="InterPro" id="IPR015424">
    <property type="entry name" value="PyrdxlP-dep_Trfase"/>
</dbReference>
<dbReference type="Proteomes" id="UP000254912">
    <property type="component" value="Unassembled WGS sequence"/>
</dbReference>
<dbReference type="EMBL" id="QRAS01000001">
    <property type="protein sequence ID" value="RDL12182.1"/>
    <property type="molecule type" value="Genomic_DNA"/>
</dbReference>
<comment type="caution">
    <text evidence="6">The sequence shown here is derived from an EMBL/GenBank/DDBJ whole genome shotgun (WGS) entry which is preliminary data.</text>
</comment>
<dbReference type="PANTHER" id="PTHR42885">
    <property type="entry name" value="HISTIDINOL-PHOSPHATE AMINOTRANSFERASE-RELATED"/>
    <property type="match status" value="1"/>
</dbReference>
<evidence type="ECO:0000259" key="5">
    <source>
        <dbReference type="Pfam" id="PF00155"/>
    </source>
</evidence>
<dbReference type="InterPro" id="IPR004839">
    <property type="entry name" value="Aminotransferase_I/II_large"/>
</dbReference>
<organism evidence="6 7">
    <name type="scientific">Weissella soli</name>
    <dbReference type="NCBI Taxonomy" id="155866"/>
    <lineage>
        <taxon>Bacteria</taxon>
        <taxon>Bacillati</taxon>
        <taxon>Bacillota</taxon>
        <taxon>Bacilli</taxon>
        <taxon>Lactobacillales</taxon>
        <taxon>Lactobacillaceae</taxon>
        <taxon>Weissella</taxon>
    </lineage>
</organism>
<dbReference type="InterPro" id="IPR015421">
    <property type="entry name" value="PyrdxlP-dep_Trfase_major"/>
</dbReference>
<dbReference type="Gene3D" id="3.40.640.10">
    <property type="entry name" value="Type I PLP-dependent aspartate aminotransferase-like (Major domain)"/>
    <property type="match status" value="1"/>
</dbReference>
<dbReference type="SUPFAM" id="SSF53383">
    <property type="entry name" value="PLP-dependent transferases"/>
    <property type="match status" value="1"/>
</dbReference>
<evidence type="ECO:0000313" key="6">
    <source>
        <dbReference type="EMBL" id="RDL12182.1"/>
    </source>
</evidence>
<reference evidence="6 7" key="1">
    <citation type="submission" date="2018-07" db="EMBL/GenBank/DDBJ databases">
        <title>Genomic Encyclopedia of Type Strains, Phase III (KMG-III): the genomes of soil and plant-associated and newly described type strains.</title>
        <authorList>
            <person name="Whitman W."/>
        </authorList>
    </citation>
    <scope>NUCLEOTIDE SEQUENCE [LARGE SCALE GENOMIC DNA]</scope>
    <source>
        <strain evidence="6 7">CECT 7031</strain>
    </source>
</reference>
<gene>
    <name evidence="6" type="ORF">DFP99_0617</name>
</gene>
<dbReference type="GO" id="GO:0008483">
    <property type="term" value="F:transaminase activity"/>
    <property type="evidence" value="ECO:0007669"/>
    <property type="project" value="UniProtKB-KW"/>
</dbReference>
<keyword evidence="3 6" id="KW-0808">Transferase</keyword>